<dbReference type="Gene3D" id="3.40.366.30">
    <property type="entry name" value="50S ribosomal protein L16 arginine hydroxylase, Chain A, Domain 2"/>
    <property type="match status" value="1"/>
</dbReference>
<evidence type="ECO:0000313" key="4">
    <source>
        <dbReference type="EMBL" id="SPX41764.1"/>
    </source>
</evidence>
<evidence type="ECO:0000256" key="1">
    <source>
        <dbReference type="ARBA" id="ARBA00022964"/>
    </source>
</evidence>
<proteinExistence type="predicted"/>
<gene>
    <name evidence="4" type="ORF">NCTC11872_01377</name>
</gene>
<accession>A0A2X1PP94</accession>
<evidence type="ECO:0000259" key="3">
    <source>
        <dbReference type="Pfam" id="PF20514"/>
    </source>
</evidence>
<keyword evidence="1" id="KW-0223">Dioxygenase</keyword>
<dbReference type="Proteomes" id="UP000249936">
    <property type="component" value="Unassembled WGS sequence"/>
</dbReference>
<dbReference type="EMBL" id="UASK01000005">
    <property type="protein sequence ID" value="SPX41764.1"/>
    <property type="molecule type" value="Genomic_DNA"/>
</dbReference>
<evidence type="ECO:0000256" key="2">
    <source>
        <dbReference type="ARBA" id="ARBA00023002"/>
    </source>
</evidence>
<sequence length="87" mass="9942">MGAFLSQDNNCKLLYTANPLRIYANGEWLDELNVIETEMLKRLSDGESLDWAFLSSLVNKTEDPKTSMDLLLDSICNWVDDGWVLIE</sequence>
<evidence type="ECO:0000313" key="5">
    <source>
        <dbReference type="Proteomes" id="UP000249936"/>
    </source>
</evidence>
<organism evidence="4 5">
    <name type="scientific">Haemophilus influenzae</name>
    <dbReference type="NCBI Taxonomy" id="727"/>
    <lineage>
        <taxon>Bacteria</taxon>
        <taxon>Pseudomonadati</taxon>
        <taxon>Pseudomonadota</taxon>
        <taxon>Gammaproteobacteria</taxon>
        <taxon>Pasteurellales</taxon>
        <taxon>Pasteurellaceae</taxon>
        <taxon>Haemophilus</taxon>
    </lineage>
</organism>
<dbReference type="GO" id="GO:0051213">
    <property type="term" value="F:dioxygenase activity"/>
    <property type="evidence" value="ECO:0007669"/>
    <property type="project" value="UniProtKB-KW"/>
</dbReference>
<dbReference type="AlphaFoldDB" id="A0A2X1PP94"/>
<feature type="domain" description="ROXA-like winged helix" evidence="3">
    <location>
        <begin position="2"/>
        <end position="77"/>
    </location>
</feature>
<protein>
    <submittedName>
        <fullName evidence="4">Cupin</fullName>
    </submittedName>
</protein>
<dbReference type="InterPro" id="IPR046799">
    <property type="entry name" value="ROXA-like_wH"/>
</dbReference>
<name>A0A2X1PP94_HAEIF</name>
<dbReference type="Pfam" id="PF20514">
    <property type="entry name" value="WHD_ROXA"/>
    <property type="match status" value="1"/>
</dbReference>
<reference evidence="4 5" key="1">
    <citation type="submission" date="2018-06" db="EMBL/GenBank/DDBJ databases">
        <authorList>
            <consortium name="Pathogen Informatics"/>
            <person name="Doyle S."/>
        </authorList>
    </citation>
    <scope>NUCLEOTIDE SEQUENCE [LARGE SCALE GENOMIC DNA]</scope>
    <source>
        <strain evidence="4 5">NCTC11872</strain>
    </source>
</reference>
<keyword evidence="2" id="KW-0560">Oxidoreductase</keyword>